<evidence type="ECO:0000256" key="2">
    <source>
        <dbReference type="ARBA" id="ARBA00022898"/>
    </source>
</evidence>
<name>A0ABS1SBF0_9MICO</name>
<dbReference type="PROSITE" id="PS50949">
    <property type="entry name" value="HTH_GNTR"/>
    <property type="match status" value="1"/>
</dbReference>
<protein>
    <submittedName>
        <fullName evidence="7">PLP-dependent aminotransferase family protein</fullName>
    </submittedName>
</protein>
<dbReference type="RefSeq" id="WP_202343094.1">
    <property type="nucleotide sequence ID" value="NZ_BAAAPI010000009.1"/>
</dbReference>
<evidence type="ECO:0000256" key="4">
    <source>
        <dbReference type="ARBA" id="ARBA00023125"/>
    </source>
</evidence>
<dbReference type="InterPro" id="IPR036388">
    <property type="entry name" value="WH-like_DNA-bd_sf"/>
</dbReference>
<evidence type="ECO:0000256" key="3">
    <source>
        <dbReference type="ARBA" id="ARBA00023015"/>
    </source>
</evidence>
<evidence type="ECO:0000256" key="1">
    <source>
        <dbReference type="ARBA" id="ARBA00005384"/>
    </source>
</evidence>
<organism evidence="7 8">
    <name type="scientific">Leucobacter chromiireducens subsp. solipictus</name>
    <dbReference type="NCBI Taxonomy" id="398235"/>
    <lineage>
        <taxon>Bacteria</taxon>
        <taxon>Bacillati</taxon>
        <taxon>Actinomycetota</taxon>
        <taxon>Actinomycetes</taxon>
        <taxon>Micrococcales</taxon>
        <taxon>Microbacteriaceae</taxon>
        <taxon>Leucobacter</taxon>
    </lineage>
</organism>
<keyword evidence="5" id="KW-0804">Transcription</keyword>
<keyword evidence="8" id="KW-1185">Reference proteome</keyword>
<dbReference type="InterPro" id="IPR036390">
    <property type="entry name" value="WH_DNA-bd_sf"/>
</dbReference>
<evidence type="ECO:0000313" key="8">
    <source>
        <dbReference type="Proteomes" id="UP001645859"/>
    </source>
</evidence>
<dbReference type="InterPro" id="IPR015421">
    <property type="entry name" value="PyrdxlP-dep_Trfase_major"/>
</dbReference>
<dbReference type="CDD" id="cd07377">
    <property type="entry name" value="WHTH_GntR"/>
    <property type="match status" value="1"/>
</dbReference>
<dbReference type="PANTHER" id="PTHR46577:SF1">
    <property type="entry name" value="HTH-TYPE TRANSCRIPTIONAL REGULATORY PROTEIN GABR"/>
    <property type="match status" value="1"/>
</dbReference>
<dbReference type="SMART" id="SM00345">
    <property type="entry name" value="HTH_GNTR"/>
    <property type="match status" value="1"/>
</dbReference>
<evidence type="ECO:0000256" key="5">
    <source>
        <dbReference type="ARBA" id="ARBA00023163"/>
    </source>
</evidence>
<keyword evidence="7" id="KW-0808">Transferase</keyword>
<feature type="domain" description="HTH gntR-type" evidence="6">
    <location>
        <begin position="3"/>
        <end position="69"/>
    </location>
</feature>
<dbReference type="SUPFAM" id="SSF53383">
    <property type="entry name" value="PLP-dependent transferases"/>
    <property type="match status" value="1"/>
</dbReference>
<dbReference type="Gene3D" id="1.10.10.10">
    <property type="entry name" value="Winged helix-like DNA-binding domain superfamily/Winged helix DNA-binding domain"/>
    <property type="match status" value="1"/>
</dbReference>
<comment type="caution">
    <text evidence="7">The sequence shown here is derived from an EMBL/GenBank/DDBJ whole genome shotgun (WGS) entry which is preliminary data.</text>
</comment>
<dbReference type="Proteomes" id="UP001645859">
    <property type="component" value="Unassembled WGS sequence"/>
</dbReference>
<dbReference type="Pfam" id="PF00392">
    <property type="entry name" value="GntR"/>
    <property type="match status" value="1"/>
</dbReference>
<proteinExistence type="inferred from homology"/>
<sequence>MSQSSTDRIIAELERWIAQAAPGSRLPGSRQLAESFGAGPVTVQRAMHALAARGLIESRPGVGTFVRRRDAACTPDYGWQTGALGALPTPALPVPETQREAAPGTIEMHSGYPCAELLPAALVRAATARAARSPHALHRAPAAGLPELQAWFATELSGSGPAPHAPREAIIVPGTQSALGSIFRALVGRGRPMVIESPSYWGALRSAAQQGVTLVPISTTPGGPDPQELDRALRESGARVFYAQPTFANPLGGSWHPDRAGEILTVLRAHDAFLIEDDWARDFAIDTRLEQAPRPLGHDDPDGRIVTLRSLTKSLSPALRVGALIARGPARDRLLADRVADTMYVSPLLQATALDAVTSPGWRAHRAALPERLRHRRDLLLDSLAQYSPDVRVDAVPQGGLSVWARLPAGSDPNEVARQCAARGLALASGDAWFPAEPSTPALRLTFCGPEPERFPEAAQILAGVLSGN</sequence>
<gene>
    <name evidence="7" type="ORF">D3230_00695</name>
</gene>
<reference evidence="7 8" key="1">
    <citation type="submission" date="2018-09" db="EMBL/GenBank/DDBJ databases">
        <title>Comparative genomics of Leucobacter spp.</title>
        <authorList>
            <person name="Reis A.C."/>
            <person name="Kolvenbach B.A."/>
            <person name="Corvini P.F.X."/>
            <person name="Nunes O.C."/>
        </authorList>
    </citation>
    <scope>NUCLEOTIDE SEQUENCE [LARGE SCALE GENOMIC DNA]</scope>
    <source>
        <strain evidence="7 8">TAN 31504</strain>
    </source>
</reference>
<dbReference type="InterPro" id="IPR004839">
    <property type="entry name" value="Aminotransferase_I/II_large"/>
</dbReference>
<keyword evidence="4" id="KW-0238">DNA-binding</keyword>
<evidence type="ECO:0000313" key="7">
    <source>
        <dbReference type="EMBL" id="MBL3677825.1"/>
    </source>
</evidence>
<comment type="similarity">
    <text evidence="1">In the C-terminal section; belongs to the class-I pyridoxal-phosphate-dependent aminotransferase family.</text>
</comment>
<dbReference type="InterPro" id="IPR015422">
    <property type="entry name" value="PyrdxlP-dep_Trfase_small"/>
</dbReference>
<keyword evidence="2" id="KW-0663">Pyridoxal phosphate</keyword>
<keyword evidence="3" id="KW-0805">Transcription regulation</keyword>
<dbReference type="SUPFAM" id="SSF46785">
    <property type="entry name" value="Winged helix' DNA-binding domain"/>
    <property type="match status" value="1"/>
</dbReference>
<dbReference type="InterPro" id="IPR015424">
    <property type="entry name" value="PyrdxlP-dep_Trfase"/>
</dbReference>
<dbReference type="EMBL" id="QYAC01000001">
    <property type="protein sequence ID" value="MBL3677825.1"/>
    <property type="molecule type" value="Genomic_DNA"/>
</dbReference>
<evidence type="ECO:0000259" key="6">
    <source>
        <dbReference type="PROSITE" id="PS50949"/>
    </source>
</evidence>
<dbReference type="Gene3D" id="3.40.640.10">
    <property type="entry name" value="Type I PLP-dependent aspartate aminotransferase-like (Major domain)"/>
    <property type="match status" value="1"/>
</dbReference>
<dbReference type="PANTHER" id="PTHR46577">
    <property type="entry name" value="HTH-TYPE TRANSCRIPTIONAL REGULATORY PROTEIN GABR"/>
    <property type="match status" value="1"/>
</dbReference>
<dbReference type="InterPro" id="IPR051446">
    <property type="entry name" value="HTH_trans_reg/aminotransferase"/>
</dbReference>
<dbReference type="Gene3D" id="3.90.1150.10">
    <property type="entry name" value="Aspartate Aminotransferase, domain 1"/>
    <property type="match status" value="1"/>
</dbReference>
<accession>A0ABS1SBF0</accession>
<dbReference type="Pfam" id="PF00155">
    <property type="entry name" value="Aminotran_1_2"/>
    <property type="match status" value="1"/>
</dbReference>
<dbReference type="GO" id="GO:0008483">
    <property type="term" value="F:transaminase activity"/>
    <property type="evidence" value="ECO:0007669"/>
    <property type="project" value="UniProtKB-KW"/>
</dbReference>
<dbReference type="CDD" id="cd00609">
    <property type="entry name" value="AAT_like"/>
    <property type="match status" value="1"/>
</dbReference>
<keyword evidence="7" id="KW-0032">Aminotransferase</keyword>
<dbReference type="InterPro" id="IPR000524">
    <property type="entry name" value="Tscrpt_reg_HTH_GntR"/>
</dbReference>